<keyword evidence="2" id="KW-1185">Reference proteome</keyword>
<reference evidence="1" key="1">
    <citation type="submission" date="2023-04" db="EMBL/GenBank/DDBJ databases">
        <title>A chromosome-level genome assembly of the parasitoid wasp Eretmocerus hayati.</title>
        <authorList>
            <person name="Zhong Y."/>
            <person name="Liu S."/>
            <person name="Liu Y."/>
        </authorList>
    </citation>
    <scope>NUCLEOTIDE SEQUENCE</scope>
    <source>
        <strain evidence="1">ZJU_SS_LIU_2023</strain>
    </source>
</reference>
<organism evidence="1 2">
    <name type="scientific">Eretmocerus hayati</name>
    <dbReference type="NCBI Taxonomy" id="131215"/>
    <lineage>
        <taxon>Eukaryota</taxon>
        <taxon>Metazoa</taxon>
        <taxon>Ecdysozoa</taxon>
        <taxon>Arthropoda</taxon>
        <taxon>Hexapoda</taxon>
        <taxon>Insecta</taxon>
        <taxon>Pterygota</taxon>
        <taxon>Neoptera</taxon>
        <taxon>Endopterygota</taxon>
        <taxon>Hymenoptera</taxon>
        <taxon>Apocrita</taxon>
        <taxon>Proctotrupomorpha</taxon>
        <taxon>Chalcidoidea</taxon>
        <taxon>Aphelinidae</taxon>
        <taxon>Aphelininae</taxon>
        <taxon>Eretmocerus</taxon>
    </lineage>
</organism>
<dbReference type="Proteomes" id="UP001239111">
    <property type="component" value="Chromosome 2"/>
</dbReference>
<gene>
    <name evidence="1" type="ORF">QAD02_010632</name>
</gene>
<accession>A0ACC2NW67</accession>
<name>A0ACC2NW67_9HYME</name>
<sequence length="829" mass="94076">MNIPLICCLIALYGAVISQSSALQENGSFKQKDHDWNVSGTTEDIDIINSTRVKRTANNGNGDDLHGVKIFPFRVPALDSSRPKQNHVTLPKRVKRLDNYELILNVQPVTQQSENYCVVACCESLLRYFNLPLERVRLAIMPDSASYQDALAFRFFSRERRDGDPPPLRQYDERNMRFVDIFYGTSIHFVGRLNSLIVNNELNEARLYTITHFDPLSSFGSNARLNVFLSEISFRVQAIVRSSLANEMPVMLLRTYRRQYLNENSDLHEEQGGHATLIYRMGLESSNPASQRYGIMDPWTGTFEEITALDMASQGEFVLVHYDEYRRNQHVPERMEIDAPNYFGLAISENTNNPSLCLLDTLEVFSTRRKRNINSHVSECRDTENAIKIYMVQEYNEEPPVGGWIKKGALFIGTNHGVFFMNGDQVKKQVPDIKKFKLNTGISDIMLDHQGGVFVVDDKGDMYHLNSNGYDHVKYDLGGEKVNMIKVLNKDYGTFKKGSAYVGTNEGVRLKYGHELDKRHTSKLNLQASIRDIELDNRGSAFAISFDGNMFHLNLGGQKCVQYDLGGGKVNVVKVLDGNDGEFETGTAYIGTDKGVRFKYGFDLDRSYTDKFQMTAAIRDIVWDNRGSVFAVGAQGGLFHLHLKGWETVEYNLQGEKVTVLKVLDRDDGNFEKGSAYIGTDKGVRFVYGDRLDKSYTHKFNLEATIHYIVWDNRGSAFAVSYEGDMYHLHLKGWETVKYNLEGGKVNVLKVLTGTDGNFEKGTAYIGTTKGVWFKYGYALDNSYTDKFRFDEDVIDILWDNEGSAFAVTSKGDKYHLDKVGWGCKKVEL</sequence>
<comment type="caution">
    <text evidence="1">The sequence shown here is derived from an EMBL/GenBank/DDBJ whole genome shotgun (WGS) entry which is preliminary data.</text>
</comment>
<evidence type="ECO:0000313" key="2">
    <source>
        <dbReference type="Proteomes" id="UP001239111"/>
    </source>
</evidence>
<proteinExistence type="predicted"/>
<dbReference type="EMBL" id="CM056742">
    <property type="protein sequence ID" value="KAJ8674846.1"/>
    <property type="molecule type" value="Genomic_DNA"/>
</dbReference>
<evidence type="ECO:0000313" key="1">
    <source>
        <dbReference type="EMBL" id="KAJ8674846.1"/>
    </source>
</evidence>
<protein>
    <submittedName>
        <fullName evidence="1">Uncharacterized protein</fullName>
    </submittedName>
</protein>